<organism evidence="1 2">
    <name type="scientific">Nephila pilipes</name>
    <name type="common">Giant wood spider</name>
    <name type="synonym">Nephila maculata</name>
    <dbReference type="NCBI Taxonomy" id="299642"/>
    <lineage>
        <taxon>Eukaryota</taxon>
        <taxon>Metazoa</taxon>
        <taxon>Ecdysozoa</taxon>
        <taxon>Arthropoda</taxon>
        <taxon>Chelicerata</taxon>
        <taxon>Arachnida</taxon>
        <taxon>Araneae</taxon>
        <taxon>Araneomorphae</taxon>
        <taxon>Entelegynae</taxon>
        <taxon>Araneoidea</taxon>
        <taxon>Nephilidae</taxon>
        <taxon>Nephila</taxon>
    </lineage>
</organism>
<evidence type="ECO:0000313" key="1">
    <source>
        <dbReference type="EMBL" id="GFU37465.1"/>
    </source>
</evidence>
<reference evidence="1" key="1">
    <citation type="submission" date="2020-08" db="EMBL/GenBank/DDBJ databases">
        <title>Multicomponent nature underlies the extraordinary mechanical properties of spider dragline silk.</title>
        <authorList>
            <person name="Kono N."/>
            <person name="Nakamura H."/>
            <person name="Mori M."/>
            <person name="Yoshida Y."/>
            <person name="Ohtoshi R."/>
            <person name="Malay A.D."/>
            <person name="Moran D.A.P."/>
            <person name="Tomita M."/>
            <person name="Numata K."/>
            <person name="Arakawa K."/>
        </authorList>
    </citation>
    <scope>NUCLEOTIDE SEQUENCE</scope>
</reference>
<feature type="non-terminal residue" evidence="1">
    <location>
        <position position="1"/>
    </location>
</feature>
<name>A0A8X6QQA4_NEPPI</name>
<protein>
    <submittedName>
        <fullName evidence="1">Uncharacterized protein</fullName>
    </submittedName>
</protein>
<evidence type="ECO:0000313" key="2">
    <source>
        <dbReference type="Proteomes" id="UP000887013"/>
    </source>
</evidence>
<proteinExistence type="predicted"/>
<dbReference type="Proteomes" id="UP000887013">
    <property type="component" value="Unassembled WGS sequence"/>
</dbReference>
<dbReference type="EMBL" id="BMAW01084213">
    <property type="protein sequence ID" value="GFU37465.1"/>
    <property type="molecule type" value="Genomic_DNA"/>
</dbReference>
<dbReference type="AlphaFoldDB" id="A0A8X6QQA4"/>
<keyword evidence="2" id="KW-1185">Reference proteome</keyword>
<comment type="caution">
    <text evidence="1">The sequence shown here is derived from an EMBL/GenBank/DDBJ whole genome shotgun (WGS) entry which is preliminary data.</text>
</comment>
<accession>A0A8X6QQA4</accession>
<sequence length="44" mass="4991">MANEFSIKESNSISSQLDWILPSVDLQNENHLLFSSFGCFDRLG</sequence>
<gene>
    <name evidence="1" type="ORF">NPIL_340171</name>
</gene>